<dbReference type="EMBL" id="PVWK01000160">
    <property type="protein sequence ID" value="PSB23612.1"/>
    <property type="molecule type" value="Genomic_DNA"/>
</dbReference>
<dbReference type="PANTHER" id="PTHR33755:SF6">
    <property type="entry name" value="PLASMID STABILIZATION SYSTEM PROTEIN"/>
    <property type="match status" value="1"/>
</dbReference>
<organism evidence="3 4">
    <name type="scientific">Stenomitos frigidus ULC18</name>
    <dbReference type="NCBI Taxonomy" id="2107698"/>
    <lineage>
        <taxon>Bacteria</taxon>
        <taxon>Bacillati</taxon>
        <taxon>Cyanobacteriota</taxon>
        <taxon>Cyanophyceae</taxon>
        <taxon>Leptolyngbyales</taxon>
        <taxon>Leptolyngbyaceae</taxon>
        <taxon>Stenomitos</taxon>
    </lineage>
</organism>
<evidence type="ECO:0000256" key="2">
    <source>
        <dbReference type="ARBA" id="ARBA00022649"/>
    </source>
</evidence>
<protein>
    <submittedName>
        <fullName evidence="3">Type II toxin-antitoxin system RelE/ParE family toxin</fullName>
    </submittedName>
</protein>
<name>A0A2T1DT01_9CYAN</name>
<accession>A0A2T1DT01</accession>
<reference evidence="3 4" key="2">
    <citation type="submission" date="2018-03" db="EMBL/GenBank/DDBJ databases">
        <title>The ancient ancestry and fast evolution of plastids.</title>
        <authorList>
            <person name="Moore K.R."/>
            <person name="Magnabosco C."/>
            <person name="Momper L."/>
            <person name="Gold D.A."/>
            <person name="Bosak T."/>
            <person name="Fournier G.P."/>
        </authorList>
    </citation>
    <scope>NUCLEOTIDE SEQUENCE [LARGE SCALE GENOMIC DNA]</scope>
    <source>
        <strain evidence="3 4">ULC18</strain>
    </source>
</reference>
<comment type="similarity">
    <text evidence="1">Belongs to the RelE toxin family.</text>
</comment>
<comment type="caution">
    <text evidence="3">The sequence shown here is derived from an EMBL/GenBank/DDBJ whole genome shotgun (WGS) entry which is preliminary data.</text>
</comment>
<keyword evidence="4" id="KW-1185">Reference proteome</keyword>
<dbReference type="InterPro" id="IPR035093">
    <property type="entry name" value="RelE/ParE_toxin_dom_sf"/>
</dbReference>
<dbReference type="RefSeq" id="WP_106261059.1">
    <property type="nucleotide sequence ID" value="NZ_CAWNSW010000141.1"/>
</dbReference>
<evidence type="ECO:0000313" key="3">
    <source>
        <dbReference type="EMBL" id="PSB23612.1"/>
    </source>
</evidence>
<sequence>MSRVCRLTLLASRDIEAIADYLAAQNGLTSAERFLSGIDATLQRIAQFPQIGRKRDELYPGSRSLPHAQYLIFYRLLNDDIEVLRVVSGYQDLTALFEDLP</sequence>
<gene>
    <name evidence="3" type="ORF">C7B82_30510</name>
</gene>
<proteinExistence type="inferred from homology"/>
<keyword evidence="2" id="KW-1277">Toxin-antitoxin system</keyword>
<dbReference type="InterPro" id="IPR007712">
    <property type="entry name" value="RelE/ParE_toxin"/>
</dbReference>
<dbReference type="Proteomes" id="UP000239576">
    <property type="component" value="Unassembled WGS sequence"/>
</dbReference>
<evidence type="ECO:0000256" key="1">
    <source>
        <dbReference type="ARBA" id="ARBA00006226"/>
    </source>
</evidence>
<dbReference type="Pfam" id="PF05016">
    <property type="entry name" value="ParE_toxin"/>
    <property type="match status" value="1"/>
</dbReference>
<dbReference type="PANTHER" id="PTHR33755">
    <property type="entry name" value="TOXIN PARE1-RELATED"/>
    <property type="match status" value="1"/>
</dbReference>
<dbReference type="OrthoDB" id="9798046at2"/>
<dbReference type="Gene3D" id="3.30.2310.20">
    <property type="entry name" value="RelE-like"/>
    <property type="match status" value="1"/>
</dbReference>
<dbReference type="AlphaFoldDB" id="A0A2T1DT01"/>
<evidence type="ECO:0000313" key="4">
    <source>
        <dbReference type="Proteomes" id="UP000239576"/>
    </source>
</evidence>
<dbReference type="InterPro" id="IPR051803">
    <property type="entry name" value="TA_system_RelE-like_toxin"/>
</dbReference>
<reference evidence="4" key="1">
    <citation type="submission" date="2018-02" db="EMBL/GenBank/DDBJ databases">
        <authorList>
            <person name="Moore K."/>
            <person name="Momper L."/>
        </authorList>
    </citation>
    <scope>NUCLEOTIDE SEQUENCE [LARGE SCALE GENOMIC DNA]</scope>
    <source>
        <strain evidence="4">ULC18</strain>
    </source>
</reference>